<organism evidence="2">
    <name type="scientific">Chromera velia CCMP2878</name>
    <dbReference type="NCBI Taxonomy" id="1169474"/>
    <lineage>
        <taxon>Eukaryota</taxon>
        <taxon>Sar</taxon>
        <taxon>Alveolata</taxon>
        <taxon>Colpodellida</taxon>
        <taxon>Chromeraceae</taxon>
        <taxon>Chromera</taxon>
    </lineage>
</organism>
<protein>
    <submittedName>
        <fullName evidence="2">Uncharacterized protein</fullName>
    </submittedName>
</protein>
<evidence type="ECO:0000256" key="1">
    <source>
        <dbReference type="SAM" id="Phobius"/>
    </source>
</evidence>
<keyword evidence="1" id="KW-0472">Membrane</keyword>
<keyword evidence="1" id="KW-1133">Transmembrane helix</keyword>
<proteinExistence type="predicted"/>
<reference evidence="2" key="1">
    <citation type="submission" date="2014-11" db="EMBL/GenBank/DDBJ databases">
        <authorList>
            <person name="Otto D Thomas"/>
            <person name="Naeem Raeece"/>
        </authorList>
    </citation>
    <scope>NUCLEOTIDE SEQUENCE</scope>
</reference>
<dbReference type="VEuPathDB" id="CryptoDB:Cvel_17385"/>
<accession>A0A0G4FJM9</accession>
<dbReference type="EMBL" id="CDMZ01000422">
    <property type="protein sequence ID" value="CEM13959.1"/>
    <property type="molecule type" value="Genomic_DNA"/>
</dbReference>
<dbReference type="AlphaFoldDB" id="A0A0G4FJM9"/>
<gene>
    <name evidence="2" type="ORF">Cvel_17385</name>
</gene>
<sequence>MIQPQDRRAEALVPVRKEIKCSFFQYFFSQLPSLIQMVPLMFVTYIIIYSFTVVILCVVYAITSGWTFGEIFEKAAKQSIDFDSLLILFAIYIPLFLLLCVVGWLIVRCNWKVLGLAVSPEGLEMPNLFTGTRVTVPWSDIEEMKAIPCRDELKTAACLPVACHPDTVSVILKSDSSFIASLPDEEKTEIFTQFQAACASVSQRGSLDGCFPGRVRDREEWAFRGANVVDVQGVFDTFKEVCGAHFLLCSVQRDSGPRAFARFLNSYKESATNASGAPLPSNDVPV</sequence>
<feature type="transmembrane region" description="Helical" evidence="1">
    <location>
        <begin position="42"/>
        <end position="63"/>
    </location>
</feature>
<feature type="transmembrane region" description="Helical" evidence="1">
    <location>
        <begin position="84"/>
        <end position="107"/>
    </location>
</feature>
<keyword evidence="1" id="KW-0812">Transmembrane</keyword>
<name>A0A0G4FJM9_9ALVE</name>
<evidence type="ECO:0000313" key="2">
    <source>
        <dbReference type="EMBL" id="CEM13959.1"/>
    </source>
</evidence>